<dbReference type="CDD" id="cd10567">
    <property type="entry name" value="SWIB-MDM2_like"/>
    <property type="match status" value="1"/>
</dbReference>
<dbReference type="SMART" id="SM00151">
    <property type="entry name" value="SWIB"/>
    <property type="match status" value="1"/>
</dbReference>
<reference evidence="3" key="1">
    <citation type="journal article" date="2020" name="Nature">
        <title>Giant virus diversity and host interactions through global metagenomics.</title>
        <authorList>
            <person name="Schulz F."/>
            <person name="Roux S."/>
            <person name="Paez-Espino D."/>
            <person name="Jungbluth S."/>
            <person name="Walsh D.A."/>
            <person name="Denef V.J."/>
            <person name="McMahon K.D."/>
            <person name="Konstantinidis K.T."/>
            <person name="Eloe-Fadrosh E.A."/>
            <person name="Kyrpides N.C."/>
            <person name="Woyke T."/>
        </authorList>
    </citation>
    <scope>NUCLEOTIDE SEQUENCE</scope>
    <source>
        <strain evidence="3">GVMAG-S-ERX556049-19</strain>
    </source>
</reference>
<evidence type="ECO:0000313" key="3">
    <source>
        <dbReference type="EMBL" id="QHT38084.1"/>
    </source>
</evidence>
<dbReference type="PROSITE" id="PS51925">
    <property type="entry name" value="SWIB_MDM2"/>
    <property type="match status" value="1"/>
</dbReference>
<feature type="region of interest" description="Disordered" evidence="1">
    <location>
        <begin position="1"/>
        <end position="32"/>
    </location>
</feature>
<evidence type="ECO:0000259" key="2">
    <source>
        <dbReference type="PROSITE" id="PS51925"/>
    </source>
</evidence>
<dbReference type="PANTHER" id="PTHR13844">
    <property type="entry name" value="SWI/SNF-RELATED MATRIX-ASSOCIATED ACTIN-DEPENDENT REGULATOR OF CHROMATIN SUBFAMILY D"/>
    <property type="match status" value="1"/>
</dbReference>
<name>A0A6C0FAK8_9ZZZZ</name>
<accession>A0A6C0FAK8</accession>
<dbReference type="Gene3D" id="1.10.245.10">
    <property type="entry name" value="SWIB/MDM2 domain"/>
    <property type="match status" value="1"/>
</dbReference>
<dbReference type="InterPro" id="IPR003121">
    <property type="entry name" value="SWIB_MDM2_domain"/>
</dbReference>
<feature type="domain" description="DM2" evidence="2">
    <location>
        <begin position="111"/>
        <end position="194"/>
    </location>
</feature>
<dbReference type="SUPFAM" id="SSF47592">
    <property type="entry name" value="SWIB/MDM2 domain"/>
    <property type="match status" value="1"/>
</dbReference>
<proteinExistence type="predicted"/>
<organism evidence="3">
    <name type="scientific">viral metagenome</name>
    <dbReference type="NCBI Taxonomy" id="1070528"/>
    <lineage>
        <taxon>unclassified sequences</taxon>
        <taxon>metagenomes</taxon>
        <taxon>organismal metagenomes</taxon>
    </lineage>
</organism>
<dbReference type="EMBL" id="MN738825">
    <property type="protein sequence ID" value="QHT38084.1"/>
    <property type="molecule type" value="Genomic_DNA"/>
</dbReference>
<dbReference type="Pfam" id="PF02201">
    <property type="entry name" value="SWIB"/>
    <property type="match status" value="1"/>
</dbReference>
<protein>
    <recommendedName>
        <fullName evidence="2">DM2 domain-containing protein</fullName>
    </recommendedName>
</protein>
<sequence>MVRSVKPATEKTAVKKTKKTTETPAAKEPVNEVVQSAAPEVAATEAPKDSTEAVSLKMNEFSAKLQQLIGLLSTVKSDFKTLEKSVSREMKAAQKASAKKRQSSGNRKPSGFVKPARISDELAAFLGKESGTEMSRTDVSKEINAYIVAHKLKNEKNGRIIHPDAKLTKLLKVQKDDELTFFNLQRYMKPHFAKAGETTTTA</sequence>
<feature type="region of interest" description="Disordered" evidence="1">
    <location>
        <begin position="90"/>
        <end position="113"/>
    </location>
</feature>
<dbReference type="InterPro" id="IPR036885">
    <property type="entry name" value="SWIB_MDM2_dom_sf"/>
</dbReference>
<dbReference type="InterPro" id="IPR019835">
    <property type="entry name" value="SWIB_domain"/>
</dbReference>
<dbReference type="AlphaFoldDB" id="A0A6C0FAK8"/>
<evidence type="ECO:0000256" key="1">
    <source>
        <dbReference type="SAM" id="MobiDB-lite"/>
    </source>
</evidence>